<evidence type="ECO:0000259" key="4">
    <source>
        <dbReference type="Pfam" id="PF21761"/>
    </source>
</evidence>
<dbReference type="Gene3D" id="1.10.1040.10">
    <property type="entry name" value="N-(1-d-carboxylethyl)-l-norvaline Dehydrogenase, domain 2"/>
    <property type="match status" value="1"/>
</dbReference>
<dbReference type="InterPro" id="IPR006115">
    <property type="entry name" value="6PGDH_NADP-bd"/>
</dbReference>
<feature type="domain" description="6-phosphogluconate dehydrogenase NADP-binding" evidence="3">
    <location>
        <begin position="14"/>
        <end position="166"/>
    </location>
</feature>
<accession>A0ABQ5P899</accession>
<protein>
    <submittedName>
        <fullName evidence="5">NAD(P)-binding domain-containing protein</fullName>
    </submittedName>
</protein>
<dbReference type="PIRSF" id="PIRSF000103">
    <property type="entry name" value="HIBADH"/>
    <property type="match status" value="1"/>
</dbReference>
<dbReference type="SUPFAM" id="SSF51735">
    <property type="entry name" value="NAD(P)-binding Rossmann-fold domains"/>
    <property type="match status" value="1"/>
</dbReference>
<dbReference type="InterPro" id="IPR051265">
    <property type="entry name" value="HIBADH-related_NP60_sf"/>
</dbReference>
<evidence type="ECO:0000256" key="2">
    <source>
        <dbReference type="ARBA" id="ARBA00023002"/>
    </source>
</evidence>
<dbReference type="Gene3D" id="3.40.50.720">
    <property type="entry name" value="NAD(P)-binding Rossmann-like Domain"/>
    <property type="match status" value="1"/>
</dbReference>
<evidence type="ECO:0000313" key="6">
    <source>
        <dbReference type="Proteomes" id="UP001291653"/>
    </source>
</evidence>
<organism evidence="5 6">
    <name type="scientific">Streptomyces yaizuensis</name>
    <dbReference type="NCBI Taxonomy" id="2989713"/>
    <lineage>
        <taxon>Bacteria</taxon>
        <taxon>Bacillati</taxon>
        <taxon>Actinomycetota</taxon>
        <taxon>Actinomycetes</taxon>
        <taxon>Kitasatosporales</taxon>
        <taxon>Streptomycetaceae</taxon>
        <taxon>Streptomyces</taxon>
    </lineage>
</organism>
<dbReference type="Proteomes" id="UP001291653">
    <property type="component" value="Unassembled WGS sequence"/>
</dbReference>
<comment type="similarity">
    <text evidence="1">Belongs to the HIBADH-related family.</text>
</comment>
<dbReference type="PANTHER" id="PTHR43580">
    <property type="entry name" value="OXIDOREDUCTASE GLYR1-RELATED"/>
    <property type="match status" value="1"/>
</dbReference>
<keyword evidence="2" id="KW-0560">Oxidoreductase</keyword>
<dbReference type="InterPro" id="IPR013328">
    <property type="entry name" value="6PGD_dom2"/>
</dbReference>
<dbReference type="InterPro" id="IPR036291">
    <property type="entry name" value="NAD(P)-bd_dom_sf"/>
</dbReference>
<evidence type="ECO:0000256" key="1">
    <source>
        <dbReference type="ARBA" id="ARBA00009080"/>
    </source>
</evidence>
<dbReference type="Pfam" id="PF03446">
    <property type="entry name" value="NAD_binding_2"/>
    <property type="match status" value="1"/>
</dbReference>
<dbReference type="InterPro" id="IPR015815">
    <property type="entry name" value="HIBADH-related"/>
</dbReference>
<gene>
    <name evidence="5" type="ORF">SYYSPA8_30950</name>
</gene>
<dbReference type="PANTHER" id="PTHR43580:SF2">
    <property type="entry name" value="CYTOKINE-LIKE NUCLEAR FACTOR N-PAC"/>
    <property type="match status" value="1"/>
</dbReference>
<reference evidence="5 6" key="1">
    <citation type="submission" date="2022-10" db="EMBL/GenBank/DDBJ databases">
        <title>Draft genome sequence of Streptomyces sp. YSPA8.</title>
        <authorList>
            <person name="Moriuchi R."/>
            <person name="Dohra H."/>
            <person name="Yamamura H."/>
            <person name="Kodani S."/>
        </authorList>
    </citation>
    <scope>NUCLEOTIDE SEQUENCE [LARGE SCALE GENOMIC DNA]</scope>
    <source>
        <strain evidence="5 6">YSPA8</strain>
    </source>
</reference>
<comment type="caution">
    <text evidence="5">The sequence shown here is derived from an EMBL/GenBank/DDBJ whole genome shotgun (WGS) entry which is preliminary data.</text>
</comment>
<dbReference type="InterPro" id="IPR048666">
    <property type="entry name" value="RedAm-like_C"/>
</dbReference>
<proteinExistence type="inferred from homology"/>
<dbReference type="Pfam" id="PF21761">
    <property type="entry name" value="RedAm-like_C"/>
    <property type="match status" value="1"/>
</dbReference>
<feature type="domain" description="NADPH-dependent reductive aminase-like C-terminal" evidence="4">
    <location>
        <begin position="173"/>
        <end position="301"/>
    </location>
</feature>
<sequence>MTAQQPTTAPRMPVAVVGLGPMGIVLAETCLRGGHPLTVWNRTAARADDLVARGARRAGSVAEAVAAAEVVIVCLKDYDAMYAAFGDTTRAAGSGRPGPLVVNLNSGTPQEAREAVEWAASRGFGYLDGAIMVPPPLVGSPDAVFLYSGPREHFDTYTQALETLGSPRYLGPDPGLAVLYNTALLEMMYATMNGWLHAAALVGSAGVAAADFAELAHGWFTPAVLSPASFRADAPDLDRAEYPGDLGTLHMNLNAIEHILRTSREVGVPDDQPRLMKEIAERAIAAGYGEQNYYAIFETFRT</sequence>
<keyword evidence="6" id="KW-1185">Reference proteome</keyword>
<evidence type="ECO:0000313" key="5">
    <source>
        <dbReference type="EMBL" id="GLF98809.1"/>
    </source>
</evidence>
<evidence type="ECO:0000259" key="3">
    <source>
        <dbReference type="Pfam" id="PF03446"/>
    </source>
</evidence>
<dbReference type="EMBL" id="BSBI01000016">
    <property type="protein sequence ID" value="GLF98809.1"/>
    <property type="molecule type" value="Genomic_DNA"/>
</dbReference>
<name>A0ABQ5P899_9ACTN</name>
<dbReference type="RefSeq" id="WP_323450781.1">
    <property type="nucleotide sequence ID" value="NZ_BSBI01000016.1"/>
</dbReference>